<dbReference type="AlphaFoldDB" id="A0A645IZR2"/>
<proteinExistence type="predicted"/>
<organism evidence="1">
    <name type="scientific">bioreactor metagenome</name>
    <dbReference type="NCBI Taxonomy" id="1076179"/>
    <lineage>
        <taxon>unclassified sequences</taxon>
        <taxon>metagenomes</taxon>
        <taxon>ecological metagenomes</taxon>
    </lineage>
</organism>
<name>A0A645IZR2_9ZZZZ</name>
<accession>A0A645IZR2</accession>
<protein>
    <submittedName>
        <fullName evidence="1">Uncharacterized protein</fullName>
    </submittedName>
</protein>
<evidence type="ECO:0000313" key="1">
    <source>
        <dbReference type="EMBL" id="MPN55959.1"/>
    </source>
</evidence>
<comment type="caution">
    <text evidence="1">The sequence shown here is derived from an EMBL/GenBank/DDBJ whole genome shotgun (WGS) entry which is preliminary data.</text>
</comment>
<gene>
    <name evidence="1" type="ORF">SDC9_203643</name>
</gene>
<dbReference type="EMBL" id="VSSQ01125773">
    <property type="protein sequence ID" value="MPN55959.1"/>
    <property type="molecule type" value="Genomic_DNA"/>
</dbReference>
<reference evidence="1" key="1">
    <citation type="submission" date="2019-08" db="EMBL/GenBank/DDBJ databases">
        <authorList>
            <person name="Kucharzyk K."/>
            <person name="Murdoch R.W."/>
            <person name="Higgins S."/>
            <person name="Loffler F."/>
        </authorList>
    </citation>
    <scope>NUCLEOTIDE SEQUENCE</scope>
</reference>
<sequence>MKLINNAIRYTNDLYKLRSIPLSEKWGDEFKEDFQFVDKDFIRYAYERSI</sequence>